<evidence type="ECO:0000256" key="5">
    <source>
        <dbReference type="SAM" id="SignalP"/>
    </source>
</evidence>
<evidence type="ECO:0000256" key="3">
    <source>
        <dbReference type="PROSITE-ProRule" id="PRU00277"/>
    </source>
</evidence>
<dbReference type="Gene3D" id="3.10.50.40">
    <property type="match status" value="1"/>
</dbReference>
<reference evidence="7" key="2">
    <citation type="submission" date="2021-09" db="EMBL/GenBank/DDBJ databases">
        <authorList>
            <person name="Gilroy R."/>
        </authorList>
    </citation>
    <scope>NUCLEOTIDE SEQUENCE</scope>
    <source>
        <strain evidence="7">CHK55-1828</strain>
    </source>
</reference>
<keyword evidence="2 3" id="KW-0697">Rotamase</keyword>
<evidence type="ECO:0000256" key="1">
    <source>
        <dbReference type="ARBA" id="ARBA00000971"/>
    </source>
</evidence>
<dbReference type="PROSITE" id="PS51257">
    <property type="entry name" value="PROKAR_LIPOPROTEIN"/>
    <property type="match status" value="1"/>
</dbReference>
<gene>
    <name evidence="7" type="ORF">K8W02_02715</name>
</gene>
<protein>
    <recommendedName>
        <fullName evidence="4">Peptidyl-prolyl cis-trans isomerase</fullName>
        <ecNumber evidence="4">5.2.1.8</ecNumber>
    </recommendedName>
</protein>
<name>A0A921LBC0_9BACT</name>
<evidence type="ECO:0000259" key="6">
    <source>
        <dbReference type="PROSITE" id="PS50059"/>
    </source>
</evidence>
<keyword evidence="5" id="KW-0732">Signal</keyword>
<comment type="catalytic activity">
    <reaction evidence="1 3 4">
        <text>[protein]-peptidylproline (omega=180) = [protein]-peptidylproline (omega=0)</text>
        <dbReference type="Rhea" id="RHEA:16237"/>
        <dbReference type="Rhea" id="RHEA-COMP:10747"/>
        <dbReference type="Rhea" id="RHEA-COMP:10748"/>
        <dbReference type="ChEBI" id="CHEBI:83833"/>
        <dbReference type="ChEBI" id="CHEBI:83834"/>
        <dbReference type="EC" id="5.2.1.8"/>
    </reaction>
</comment>
<reference evidence="7" key="1">
    <citation type="journal article" date="2021" name="PeerJ">
        <title>Extensive microbial diversity within the chicken gut microbiome revealed by metagenomics and culture.</title>
        <authorList>
            <person name="Gilroy R."/>
            <person name="Ravi A."/>
            <person name="Getino M."/>
            <person name="Pursley I."/>
            <person name="Horton D.L."/>
            <person name="Alikhan N.F."/>
            <person name="Baker D."/>
            <person name="Gharbi K."/>
            <person name="Hall N."/>
            <person name="Watson M."/>
            <person name="Adriaenssens E.M."/>
            <person name="Foster-Nyarko E."/>
            <person name="Jarju S."/>
            <person name="Secka A."/>
            <person name="Antonio M."/>
            <person name="Oren A."/>
            <person name="Chaudhuri R.R."/>
            <person name="La Ragione R."/>
            <person name="Hildebrand F."/>
            <person name="Pallen M.J."/>
        </authorList>
    </citation>
    <scope>NUCLEOTIDE SEQUENCE</scope>
    <source>
        <strain evidence="7">CHK55-1828</strain>
    </source>
</reference>
<evidence type="ECO:0000256" key="4">
    <source>
        <dbReference type="RuleBase" id="RU003915"/>
    </source>
</evidence>
<dbReference type="PROSITE" id="PS50059">
    <property type="entry name" value="FKBP_PPIASE"/>
    <property type="match status" value="1"/>
</dbReference>
<dbReference type="EMBL" id="DYVX01000022">
    <property type="protein sequence ID" value="HJF91284.1"/>
    <property type="molecule type" value="Genomic_DNA"/>
</dbReference>
<organism evidence="7 8">
    <name type="scientific">Mediterranea massiliensis</name>
    <dbReference type="NCBI Taxonomy" id="1841865"/>
    <lineage>
        <taxon>Bacteria</taxon>
        <taxon>Pseudomonadati</taxon>
        <taxon>Bacteroidota</taxon>
        <taxon>Bacteroidia</taxon>
        <taxon>Bacteroidales</taxon>
        <taxon>Bacteroidaceae</taxon>
        <taxon>Mediterranea</taxon>
    </lineage>
</organism>
<accession>A0A921LBC0</accession>
<evidence type="ECO:0000313" key="8">
    <source>
        <dbReference type="Proteomes" id="UP000717835"/>
    </source>
</evidence>
<dbReference type="InterPro" id="IPR046357">
    <property type="entry name" value="PPIase_dom_sf"/>
</dbReference>
<evidence type="ECO:0000313" key="7">
    <source>
        <dbReference type="EMBL" id="HJF91284.1"/>
    </source>
</evidence>
<feature type="chain" id="PRO_5037128220" description="Peptidyl-prolyl cis-trans isomerase" evidence="5">
    <location>
        <begin position="23"/>
        <end position="211"/>
    </location>
</feature>
<dbReference type="Proteomes" id="UP000717835">
    <property type="component" value="Unassembled WGS sequence"/>
</dbReference>
<dbReference type="AlphaFoldDB" id="A0A921LBC0"/>
<dbReference type="SUPFAM" id="SSF54534">
    <property type="entry name" value="FKBP-like"/>
    <property type="match status" value="1"/>
</dbReference>
<sequence>MKRLFKTICFVLPLAALLFASCEEVQEPGKYDNWQARNEAYIDSIAHETKILVAKEEDADQMSVGQLFRIKDDLASTTGTEVYIYCKKIVANTEGRRPIYTETVSTYYYGTLITGEKFDGTFNGYSAIDQEIPSPPDKVVTEFDWTADFAINNSSLRTGWKAALQLMKTGERWMVYLPYQSAYGTSGSGSIPGYSALAFDIILDDIVADEE</sequence>
<dbReference type="GO" id="GO:0003755">
    <property type="term" value="F:peptidyl-prolyl cis-trans isomerase activity"/>
    <property type="evidence" value="ECO:0007669"/>
    <property type="project" value="UniProtKB-UniRule"/>
</dbReference>
<feature type="domain" description="PPIase FKBP-type" evidence="6">
    <location>
        <begin position="101"/>
        <end position="207"/>
    </location>
</feature>
<proteinExistence type="inferred from homology"/>
<dbReference type="EC" id="5.2.1.8" evidence="4"/>
<feature type="signal peptide" evidence="5">
    <location>
        <begin position="1"/>
        <end position="22"/>
    </location>
</feature>
<evidence type="ECO:0000256" key="2">
    <source>
        <dbReference type="ARBA" id="ARBA00023110"/>
    </source>
</evidence>
<keyword evidence="3 4" id="KW-0413">Isomerase</keyword>
<dbReference type="InterPro" id="IPR001179">
    <property type="entry name" value="PPIase_FKBP_dom"/>
</dbReference>
<dbReference type="RefSeq" id="WP_022019629.1">
    <property type="nucleotide sequence ID" value="NZ_DYVX01000022.1"/>
</dbReference>
<comment type="similarity">
    <text evidence="4">Belongs to the FKBP-type PPIase family.</text>
</comment>
<dbReference type="Pfam" id="PF00254">
    <property type="entry name" value="FKBP_C"/>
    <property type="match status" value="1"/>
</dbReference>
<comment type="caution">
    <text evidence="7">The sequence shown here is derived from an EMBL/GenBank/DDBJ whole genome shotgun (WGS) entry which is preliminary data.</text>
</comment>